<comment type="subcellular location">
    <subcellularLocation>
        <location evidence="1">Cell membrane</location>
        <topology evidence="1">Multi-pass membrane protein</topology>
    </subcellularLocation>
</comment>
<feature type="transmembrane region" description="Helical" evidence="8">
    <location>
        <begin position="146"/>
        <end position="164"/>
    </location>
</feature>
<dbReference type="GO" id="GO:0005886">
    <property type="term" value="C:plasma membrane"/>
    <property type="evidence" value="ECO:0007669"/>
    <property type="project" value="UniProtKB-SubCell"/>
</dbReference>
<dbReference type="PANTHER" id="PTHR33908:SF11">
    <property type="entry name" value="MEMBRANE PROTEIN"/>
    <property type="match status" value="1"/>
</dbReference>
<evidence type="ECO:0000256" key="4">
    <source>
        <dbReference type="ARBA" id="ARBA00022679"/>
    </source>
</evidence>
<dbReference type="InterPro" id="IPR050297">
    <property type="entry name" value="LipidA_mod_glycosyltrf_83"/>
</dbReference>
<accession>A0A1G1V4R4</accession>
<keyword evidence="6 8" id="KW-1133">Transmembrane helix</keyword>
<feature type="transmembrane region" description="Helical" evidence="8">
    <location>
        <begin position="284"/>
        <end position="308"/>
    </location>
</feature>
<dbReference type="AlphaFoldDB" id="A0A1G1V4R4"/>
<feature type="transmembrane region" description="Helical" evidence="8">
    <location>
        <begin position="347"/>
        <end position="368"/>
    </location>
</feature>
<dbReference type="EMBL" id="MHCA01000057">
    <property type="protein sequence ID" value="OGY10341.1"/>
    <property type="molecule type" value="Genomic_DNA"/>
</dbReference>
<keyword evidence="4" id="KW-0808">Transferase</keyword>
<reference evidence="10 11" key="1">
    <citation type="journal article" date="2016" name="Nat. Commun.">
        <title>Thousands of microbial genomes shed light on interconnected biogeochemical processes in an aquifer system.</title>
        <authorList>
            <person name="Anantharaman K."/>
            <person name="Brown C.T."/>
            <person name="Hug L.A."/>
            <person name="Sharon I."/>
            <person name="Castelle C.J."/>
            <person name="Probst A.J."/>
            <person name="Thomas B.C."/>
            <person name="Singh A."/>
            <person name="Wilkins M.J."/>
            <person name="Karaoz U."/>
            <person name="Brodie E.L."/>
            <person name="Williams K.H."/>
            <person name="Hubbard S.S."/>
            <person name="Banfield J.F."/>
        </authorList>
    </citation>
    <scope>NUCLEOTIDE SEQUENCE [LARGE SCALE GENOMIC DNA]</scope>
</reference>
<proteinExistence type="predicted"/>
<evidence type="ECO:0000313" key="10">
    <source>
        <dbReference type="EMBL" id="OGY10341.1"/>
    </source>
</evidence>
<feature type="transmembrane region" description="Helical" evidence="8">
    <location>
        <begin position="15"/>
        <end position="31"/>
    </location>
</feature>
<dbReference type="Proteomes" id="UP000178272">
    <property type="component" value="Unassembled WGS sequence"/>
</dbReference>
<evidence type="ECO:0000256" key="2">
    <source>
        <dbReference type="ARBA" id="ARBA00022475"/>
    </source>
</evidence>
<feature type="transmembrane region" description="Helical" evidence="8">
    <location>
        <begin position="121"/>
        <end position="140"/>
    </location>
</feature>
<keyword evidence="5 8" id="KW-0812">Transmembrane</keyword>
<organism evidence="10 11">
    <name type="scientific">Candidatus Blackburnbacteria bacterium RIFCSPHIGHO2_12_FULL_41_13b</name>
    <dbReference type="NCBI Taxonomy" id="1797517"/>
    <lineage>
        <taxon>Bacteria</taxon>
        <taxon>Candidatus Blackburniibacteriota</taxon>
    </lineage>
</organism>
<name>A0A1G1V4R4_9BACT</name>
<evidence type="ECO:0000256" key="5">
    <source>
        <dbReference type="ARBA" id="ARBA00022692"/>
    </source>
</evidence>
<keyword evidence="7 8" id="KW-0472">Membrane</keyword>
<dbReference type="GO" id="GO:0009103">
    <property type="term" value="P:lipopolysaccharide biosynthetic process"/>
    <property type="evidence" value="ECO:0007669"/>
    <property type="project" value="UniProtKB-ARBA"/>
</dbReference>
<dbReference type="InterPro" id="IPR038731">
    <property type="entry name" value="RgtA/B/C-like"/>
</dbReference>
<feature type="transmembrane region" description="Helical" evidence="8">
    <location>
        <begin position="96"/>
        <end position="114"/>
    </location>
</feature>
<evidence type="ECO:0000256" key="6">
    <source>
        <dbReference type="ARBA" id="ARBA00022989"/>
    </source>
</evidence>
<feature type="transmembrane region" description="Helical" evidence="8">
    <location>
        <begin position="214"/>
        <end position="238"/>
    </location>
</feature>
<feature type="transmembrane region" description="Helical" evidence="8">
    <location>
        <begin position="320"/>
        <end position="340"/>
    </location>
</feature>
<feature type="transmembrane region" description="Helical" evidence="8">
    <location>
        <begin position="171"/>
        <end position="202"/>
    </location>
</feature>
<dbReference type="STRING" id="1797517.A3F61_00375"/>
<keyword evidence="3" id="KW-0328">Glycosyltransferase</keyword>
<dbReference type="Pfam" id="PF13231">
    <property type="entry name" value="PMT_2"/>
    <property type="match status" value="1"/>
</dbReference>
<dbReference type="GO" id="GO:0016763">
    <property type="term" value="F:pentosyltransferase activity"/>
    <property type="evidence" value="ECO:0007669"/>
    <property type="project" value="TreeGrafter"/>
</dbReference>
<evidence type="ECO:0000259" key="9">
    <source>
        <dbReference type="Pfam" id="PF13231"/>
    </source>
</evidence>
<evidence type="ECO:0000256" key="7">
    <source>
        <dbReference type="ARBA" id="ARBA00023136"/>
    </source>
</evidence>
<evidence type="ECO:0000256" key="8">
    <source>
        <dbReference type="SAM" id="Phobius"/>
    </source>
</evidence>
<dbReference type="PANTHER" id="PTHR33908">
    <property type="entry name" value="MANNOSYLTRANSFERASE YKCB-RELATED"/>
    <property type="match status" value="1"/>
</dbReference>
<feature type="transmembrane region" description="Helical" evidence="8">
    <location>
        <begin position="71"/>
        <end position="90"/>
    </location>
</feature>
<evidence type="ECO:0000256" key="1">
    <source>
        <dbReference type="ARBA" id="ARBA00004651"/>
    </source>
</evidence>
<evidence type="ECO:0000256" key="3">
    <source>
        <dbReference type="ARBA" id="ARBA00022676"/>
    </source>
</evidence>
<feature type="domain" description="Glycosyltransferase RgtA/B/C/D-like" evidence="9">
    <location>
        <begin position="75"/>
        <end position="228"/>
    </location>
</feature>
<keyword evidence="2" id="KW-1003">Cell membrane</keyword>
<protein>
    <recommendedName>
        <fullName evidence="9">Glycosyltransferase RgtA/B/C/D-like domain-containing protein</fullName>
    </recommendedName>
</protein>
<comment type="caution">
    <text evidence="10">The sequence shown here is derived from an EMBL/GenBank/DDBJ whole genome shotgun (WGS) entry which is preliminary data.</text>
</comment>
<evidence type="ECO:0000313" key="11">
    <source>
        <dbReference type="Proteomes" id="UP000178272"/>
    </source>
</evidence>
<sequence>MDRLLSWISKNKKEFWLILAILLAALIFRLWRIDEYLPFLGDEGRDLRVVRRFLTDFDLMFIGPRTSIGDMYLGPAYYYLVSPFLLLFGFSPTGPAVFVALTSTATVFLIWITSREWFGKAAAFSAAALYAVSPSVINLAKHSWNPNIMPFFALLSIWSIWRVWKHAEFKWLLVLGFSFAVSLQSHYLGLLLLPLLGVYWLLTFKEVKTEKKKIAAFLKYSVFSILIFTLLMFPLLLFDAKHDWLNFNSLKRFFLERQTTVSAKPWGALPFLEPFWREQLVGRLLTAGYVFGKTAWVSFSILALSLWVGYFWKKRKDVRLTAYTLLVIWFFTGAIGLGLLKQNIYEHYFGFLFPLPFLLVGAIVQGLFQRGLKIPAILLVVVLIWVNLQNNPLKNPPQRQVQRVQEINRQIIADSANEPFNFGLIAERNYEEGYLYFFELANAKVREINPLDTANTLTRQLYVVCEDLICEPINHRKAEIANFGWAKIEKQWEVEGKTVFKLIHTQ</sequence>
<gene>
    <name evidence="10" type="ORF">A3F61_00375</name>
</gene>